<feature type="region of interest" description="Disordered" evidence="2">
    <location>
        <begin position="351"/>
        <end position="384"/>
    </location>
</feature>
<dbReference type="InterPro" id="IPR005181">
    <property type="entry name" value="SASA"/>
</dbReference>
<gene>
    <name evidence="5" type="ORF">LXM26_21410</name>
</gene>
<feature type="compositionally biased region" description="Polar residues" evidence="2">
    <location>
        <begin position="351"/>
        <end position="379"/>
    </location>
</feature>
<accession>A0A9X1TH02</accession>
<dbReference type="Pfam" id="PF03629">
    <property type="entry name" value="SASA"/>
    <property type="match status" value="1"/>
</dbReference>
<proteinExistence type="predicted"/>
<keyword evidence="1" id="KW-0378">Hydrolase</keyword>
<dbReference type="AlphaFoldDB" id="A0A9X1TH02"/>
<dbReference type="InterPro" id="IPR052940">
    <property type="entry name" value="Carb_Esterase_6"/>
</dbReference>
<dbReference type="GO" id="GO:0016788">
    <property type="term" value="F:hydrolase activity, acting on ester bonds"/>
    <property type="evidence" value="ECO:0007669"/>
    <property type="project" value="UniProtKB-ARBA"/>
</dbReference>
<evidence type="ECO:0000256" key="2">
    <source>
        <dbReference type="SAM" id="MobiDB-lite"/>
    </source>
</evidence>
<dbReference type="SUPFAM" id="SSF52266">
    <property type="entry name" value="SGNH hydrolase"/>
    <property type="match status" value="1"/>
</dbReference>
<protein>
    <recommendedName>
        <fullName evidence="4">Sialate O-acetylesterase domain-containing protein</fullName>
    </recommendedName>
</protein>
<feature type="chain" id="PRO_5040932491" description="Sialate O-acetylesterase domain-containing protein" evidence="3">
    <location>
        <begin position="22"/>
        <end position="606"/>
    </location>
</feature>
<evidence type="ECO:0000259" key="4">
    <source>
        <dbReference type="Pfam" id="PF03629"/>
    </source>
</evidence>
<keyword evidence="3" id="KW-0732">Signal</keyword>
<evidence type="ECO:0000313" key="6">
    <source>
        <dbReference type="Proteomes" id="UP001139000"/>
    </source>
</evidence>
<sequence>MNIFTKWIFVYTYLLANICNAQTVSLSYPINNSVIQRNTLNKATATIAGQLISNNLAVTLSYRIRTVSATGILGAAGPSTNLSLAGNGMFFTTIVINKGWYLSEILLNGVVYASVKFGIGDIFIIAGQSNAQGTGDIKYALPSNASIPEWVVGTLEDRTCTKTFPASFTSMFSLNTPDQAKQYGRLGPSGNSTWAYAALGKLISDSNGGMPVAFFNAASGGTTITQWKQGSEGVEAKHPYTGAQICVGYNQGSMVPSDYYGLPYTTLENALNYYGSLFGVRAVLWHQGEADADLSVNPVYKATSSADYQTKLQGVIAKSRADFGAPNLAWYVSKASISKFGPLNAMIRTGQSNAASGPPNLSGSETDYVNGSSGPTTASDGGEEYRADSTHFYEGPGSIKGLTWLANKWFSTIGALGNPIAASWVPQLTYSKNGGWRTLTATGAAVQYMWSKVGINGPAVPGGNASVYTTDEKYLGIRCYMKDANGNWHISAAINVGKYDNQRMGAGVEEEKQESEEPGFELNAYPNPYTTSFTIAFDVPDENSNVRLDIIDNQGKVMKTVVDNPHAKGKWQYEVKELPDYSNEILFCRLKVNDHYTVRKLVHYTR</sequence>
<reference evidence="5" key="1">
    <citation type="submission" date="2021-12" db="EMBL/GenBank/DDBJ databases">
        <title>Novel species in genus Dyadobacter.</title>
        <authorList>
            <person name="Ma C."/>
        </authorList>
    </citation>
    <scope>NUCLEOTIDE SEQUENCE</scope>
    <source>
        <strain evidence="5">LJ419</strain>
    </source>
</reference>
<dbReference type="InterPro" id="IPR036514">
    <property type="entry name" value="SGNH_hydro_sf"/>
</dbReference>
<dbReference type="PANTHER" id="PTHR31988:SF19">
    <property type="entry name" value="9-O-ACETYL-N-ACETYLNEURAMINIC ACID DEACETYLASE-RELATED"/>
    <property type="match status" value="1"/>
</dbReference>
<comment type="caution">
    <text evidence="5">The sequence shown here is derived from an EMBL/GenBank/DDBJ whole genome shotgun (WGS) entry which is preliminary data.</text>
</comment>
<dbReference type="Proteomes" id="UP001139000">
    <property type="component" value="Unassembled WGS sequence"/>
</dbReference>
<evidence type="ECO:0000256" key="3">
    <source>
        <dbReference type="SAM" id="SignalP"/>
    </source>
</evidence>
<dbReference type="RefSeq" id="WP_234657026.1">
    <property type="nucleotide sequence ID" value="NZ_CP094997.1"/>
</dbReference>
<keyword evidence="6" id="KW-1185">Reference proteome</keyword>
<organism evidence="5 6">
    <name type="scientific">Dyadobacter chenwenxiniae</name>
    <dbReference type="NCBI Taxonomy" id="2906456"/>
    <lineage>
        <taxon>Bacteria</taxon>
        <taxon>Pseudomonadati</taxon>
        <taxon>Bacteroidota</taxon>
        <taxon>Cytophagia</taxon>
        <taxon>Cytophagales</taxon>
        <taxon>Spirosomataceae</taxon>
        <taxon>Dyadobacter</taxon>
    </lineage>
</organism>
<evidence type="ECO:0000256" key="1">
    <source>
        <dbReference type="ARBA" id="ARBA00022801"/>
    </source>
</evidence>
<name>A0A9X1TH02_9BACT</name>
<dbReference type="Gene3D" id="3.40.50.1110">
    <property type="entry name" value="SGNH hydrolase"/>
    <property type="match status" value="1"/>
</dbReference>
<evidence type="ECO:0000313" key="5">
    <source>
        <dbReference type="EMBL" id="MCF0064089.1"/>
    </source>
</evidence>
<feature type="domain" description="Sialate O-acetylesterase" evidence="4">
    <location>
        <begin position="121"/>
        <end position="352"/>
    </location>
</feature>
<dbReference type="PANTHER" id="PTHR31988">
    <property type="entry name" value="ESTERASE, PUTATIVE (DUF303)-RELATED"/>
    <property type="match status" value="1"/>
</dbReference>
<dbReference type="EMBL" id="JAJTTC010000006">
    <property type="protein sequence ID" value="MCF0064089.1"/>
    <property type="molecule type" value="Genomic_DNA"/>
</dbReference>
<feature type="signal peptide" evidence="3">
    <location>
        <begin position="1"/>
        <end position="21"/>
    </location>
</feature>